<feature type="domain" description="vWA-MoxR associated protein C-terminal" evidence="1">
    <location>
        <begin position="265"/>
        <end position="487"/>
    </location>
</feature>
<gene>
    <name evidence="2" type="ORF">ACFPIJ_61900</name>
</gene>
<dbReference type="InterPro" id="IPR045450">
    <property type="entry name" value="VMAP_C"/>
</dbReference>
<evidence type="ECO:0000259" key="1">
    <source>
        <dbReference type="Pfam" id="PF20028"/>
    </source>
</evidence>
<dbReference type="Pfam" id="PF20028">
    <property type="entry name" value="VMAP-C"/>
    <property type="match status" value="1"/>
</dbReference>
<proteinExistence type="predicted"/>
<keyword evidence="3" id="KW-1185">Reference proteome</keyword>
<evidence type="ECO:0000313" key="2">
    <source>
        <dbReference type="EMBL" id="MFC5008257.1"/>
    </source>
</evidence>
<organism evidence="2 3">
    <name type="scientific">Dactylosporangium cerinum</name>
    <dbReference type="NCBI Taxonomy" id="1434730"/>
    <lineage>
        <taxon>Bacteria</taxon>
        <taxon>Bacillati</taxon>
        <taxon>Actinomycetota</taxon>
        <taxon>Actinomycetes</taxon>
        <taxon>Micromonosporales</taxon>
        <taxon>Micromonosporaceae</taxon>
        <taxon>Dactylosporangium</taxon>
    </lineage>
</organism>
<name>A0ABV9WIY1_9ACTN</name>
<dbReference type="RefSeq" id="WP_380128913.1">
    <property type="nucleotide sequence ID" value="NZ_JBHSIU010000130.1"/>
</dbReference>
<comment type="caution">
    <text evidence="2">The sequence shown here is derived from an EMBL/GenBank/DDBJ whole genome shotgun (WGS) entry which is preliminary data.</text>
</comment>
<dbReference type="EMBL" id="JBHSIU010000130">
    <property type="protein sequence ID" value="MFC5008257.1"/>
    <property type="molecule type" value="Genomic_DNA"/>
</dbReference>
<accession>A0ABV9WIY1</accession>
<reference evidence="3" key="1">
    <citation type="journal article" date="2019" name="Int. J. Syst. Evol. Microbiol.">
        <title>The Global Catalogue of Microorganisms (GCM) 10K type strain sequencing project: providing services to taxonomists for standard genome sequencing and annotation.</title>
        <authorList>
            <consortium name="The Broad Institute Genomics Platform"/>
            <consortium name="The Broad Institute Genome Sequencing Center for Infectious Disease"/>
            <person name="Wu L."/>
            <person name="Ma J."/>
        </authorList>
    </citation>
    <scope>NUCLEOTIDE SEQUENCE [LARGE SCALE GENOMIC DNA]</scope>
    <source>
        <strain evidence="3">CGMCC 4.7152</strain>
    </source>
</reference>
<dbReference type="Proteomes" id="UP001595912">
    <property type="component" value="Unassembled WGS sequence"/>
</dbReference>
<protein>
    <recommendedName>
        <fullName evidence="1">vWA-MoxR associated protein C-terminal domain-containing protein</fullName>
    </recommendedName>
</protein>
<sequence>MQRSEPIPTPKDDVPAHPARLTADDVQMVAETWERESTASLETTIEWLTRRHIRVTGLPSGATQSQQIRAVVAACNDPAGFGTLADLRKAIDRLGLTATREALEDHLAGRPYSPIALLETVETHLPALRLLLRTIAQANEGAVLLKQVNRVWPRDGVYLPRAVPGLWIGLEWLAAQYPDLFAKVLFLLTKATGLPGNGELTKLATEHFPCDNPPPSQLDAVRTHLVVRISRVNSGQPETKYDVHIRLIEQHYDPDADRRLLGMVTTEGPRTTAATTLESTTTSMIDSVRKALTADLAWNSKDVSGRQVDFLLDTDLLSLGVDEWKVNLGRKTPRAIGVEAPVVVRPLERLRAPGGLDVGAWARRSRWMTDKGEARWAVAPEVRRAADEIPYAGDHTEVSRAIEDIGDNVVCLGLDAGQGGGNHTAVFLDCALEEGFPILVWSRDGQLALFREMVKRPPDPNDWRYLPTQLYRLRRSSQIKISMLWDDWAENWEALRPGRFGTHSTEGVT</sequence>
<evidence type="ECO:0000313" key="3">
    <source>
        <dbReference type="Proteomes" id="UP001595912"/>
    </source>
</evidence>